<dbReference type="InterPro" id="IPR001296">
    <property type="entry name" value="Glyco_trans_1"/>
</dbReference>
<organism evidence="2 3">
    <name type="scientific">Alicyclobacillus tolerans</name>
    <dbReference type="NCBI Taxonomy" id="90970"/>
    <lineage>
        <taxon>Bacteria</taxon>
        <taxon>Bacillati</taxon>
        <taxon>Bacillota</taxon>
        <taxon>Bacilli</taxon>
        <taxon>Bacillales</taxon>
        <taxon>Alicyclobacillaceae</taxon>
        <taxon>Alicyclobacillus</taxon>
    </lineage>
</organism>
<keyword evidence="3" id="KW-1185">Reference proteome</keyword>
<sequence length="365" mass="41227">MIIDIVLGLATGKGGLENVLSTVSHELIDRKYEVRIFQFQPPIYPEWLETLPNLYYYDPFYLQKQNAYPGEIPIFMQALEYRKSLIKMGKPNVILATHTPYFSLLTRMAIASYGNMQPPILSWLHGPVEAYGGGDFLRYADAHIAISKSVGHSISRAVQNQVPIYYAGNPVEIESIKPLKRDEQTCQLIYVGRLENNQKRLDVLLQALSYVHGSYHLTVIGDGPDKQFLQNLAEQYHISNYITWKGWQESPWQSITSANLLVLSSEYEGFGMVLVEALARGIPVISSHCEGPDEIVNSNNGWLFQKGNVHELANLLQAVLDKNLNLPDPESCIQSVQKYSKKQVVDRIEHAIQKTCLLMSTDLTS</sequence>
<dbReference type="CDD" id="cd03811">
    <property type="entry name" value="GT4_GT28_WabH-like"/>
    <property type="match status" value="1"/>
</dbReference>
<gene>
    <name evidence="2" type="ORF">SAMN05443507_103173</name>
</gene>
<name>A0A1M6M4I6_9BACL</name>
<protein>
    <submittedName>
        <fullName evidence="2">UDP-D-galactose:(Glucosyl)LPS alpha-1,6-D-galactosyltransferase</fullName>
    </submittedName>
</protein>
<dbReference type="RefSeq" id="WP_072873076.1">
    <property type="nucleotide sequence ID" value="NZ_FRAF01000003.1"/>
</dbReference>
<proteinExistence type="predicted"/>
<accession>A0A1M6M4I6</accession>
<evidence type="ECO:0000313" key="3">
    <source>
        <dbReference type="Proteomes" id="UP000184016"/>
    </source>
</evidence>
<dbReference type="Gene3D" id="3.40.50.2000">
    <property type="entry name" value="Glycogen Phosphorylase B"/>
    <property type="match status" value="2"/>
</dbReference>
<dbReference type="STRING" id="1830138.SAMN05443507_103173"/>
<dbReference type="OrthoDB" id="267399at2"/>
<evidence type="ECO:0000313" key="2">
    <source>
        <dbReference type="EMBL" id="SHJ78290.1"/>
    </source>
</evidence>
<feature type="domain" description="Glycosyl transferase family 1" evidence="1">
    <location>
        <begin position="174"/>
        <end position="334"/>
    </location>
</feature>
<dbReference type="PANTHER" id="PTHR12526:SF630">
    <property type="entry name" value="GLYCOSYLTRANSFERASE"/>
    <property type="match status" value="1"/>
</dbReference>
<dbReference type="SUPFAM" id="SSF53756">
    <property type="entry name" value="UDP-Glycosyltransferase/glycogen phosphorylase"/>
    <property type="match status" value="1"/>
</dbReference>
<evidence type="ECO:0000259" key="1">
    <source>
        <dbReference type="Pfam" id="PF00534"/>
    </source>
</evidence>
<dbReference type="GO" id="GO:0016757">
    <property type="term" value="F:glycosyltransferase activity"/>
    <property type="evidence" value="ECO:0007669"/>
    <property type="project" value="UniProtKB-KW"/>
</dbReference>
<dbReference type="AlphaFoldDB" id="A0A1M6M4I6"/>
<keyword evidence="2" id="KW-0808">Transferase</keyword>
<dbReference type="Proteomes" id="UP000184016">
    <property type="component" value="Unassembled WGS sequence"/>
</dbReference>
<dbReference type="PANTHER" id="PTHR12526">
    <property type="entry name" value="GLYCOSYLTRANSFERASE"/>
    <property type="match status" value="1"/>
</dbReference>
<dbReference type="EMBL" id="FRAF01000003">
    <property type="protein sequence ID" value="SHJ78290.1"/>
    <property type="molecule type" value="Genomic_DNA"/>
</dbReference>
<reference evidence="3" key="1">
    <citation type="submission" date="2016-11" db="EMBL/GenBank/DDBJ databases">
        <authorList>
            <person name="Varghese N."/>
            <person name="Submissions S."/>
        </authorList>
    </citation>
    <scope>NUCLEOTIDE SEQUENCE [LARGE SCALE GENOMIC DNA]</scope>
    <source>
        <strain evidence="3">USBA-503</strain>
    </source>
</reference>
<keyword evidence="2" id="KW-0328">Glycosyltransferase</keyword>
<dbReference type="Pfam" id="PF00534">
    <property type="entry name" value="Glycos_transf_1"/>
    <property type="match status" value="1"/>
</dbReference>